<feature type="domain" description="EthD" evidence="1">
    <location>
        <begin position="11"/>
        <end position="108"/>
    </location>
</feature>
<reference evidence="2 3" key="1">
    <citation type="journal article" date="2019" name="Int. J. Syst. Evol. Microbiol.">
        <title>The Global Catalogue of Microorganisms (GCM) 10K type strain sequencing project: providing services to taxonomists for standard genome sequencing and annotation.</title>
        <authorList>
            <consortium name="The Broad Institute Genomics Platform"/>
            <consortium name="The Broad Institute Genome Sequencing Center for Infectious Disease"/>
            <person name="Wu L."/>
            <person name="Ma J."/>
        </authorList>
    </citation>
    <scope>NUCLEOTIDE SEQUENCE [LARGE SCALE GENOMIC DNA]</scope>
    <source>
        <strain evidence="2 3">JCM 16009</strain>
    </source>
</reference>
<dbReference type="InterPro" id="IPR011008">
    <property type="entry name" value="Dimeric_a/b-barrel"/>
</dbReference>
<gene>
    <name evidence="2" type="ORF">GCM10009836_33790</name>
</gene>
<dbReference type="InterPro" id="IPR009799">
    <property type="entry name" value="EthD_dom"/>
</dbReference>
<dbReference type="SUPFAM" id="SSF54909">
    <property type="entry name" value="Dimeric alpha+beta barrel"/>
    <property type="match status" value="1"/>
</dbReference>
<evidence type="ECO:0000259" key="1">
    <source>
        <dbReference type="Pfam" id="PF07110"/>
    </source>
</evidence>
<dbReference type="Gene3D" id="3.30.70.100">
    <property type="match status" value="1"/>
</dbReference>
<evidence type="ECO:0000313" key="2">
    <source>
        <dbReference type="EMBL" id="GAA1851056.1"/>
    </source>
</evidence>
<proteinExistence type="predicted"/>
<accession>A0ABN2N4J1</accession>
<keyword evidence="3" id="KW-1185">Reference proteome</keyword>
<dbReference type="NCBIfam" id="TIGR02118">
    <property type="entry name" value="EthD family reductase"/>
    <property type="match status" value="1"/>
</dbReference>
<name>A0ABN2N4J1_9PSEU</name>
<organism evidence="2 3">
    <name type="scientific">Pseudonocardia ailaonensis</name>
    <dbReference type="NCBI Taxonomy" id="367279"/>
    <lineage>
        <taxon>Bacteria</taxon>
        <taxon>Bacillati</taxon>
        <taxon>Actinomycetota</taxon>
        <taxon>Actinomycetes</taxon>
        <taxon>Pseudonocardiales</taxon>
        <taxon>Pseudonocardiaceae</taxon>
        <taxon>Pseudonocardia</taxon>
    </lineage>
</organism>
<evidence type="ECO:0000313" key="3">
    <source>
        <dbReference type="Proteomes" id="UP001500449"/>
    </source>
</evidence>
<protein>
    <recommendedName>
        <fullName evidence="1">EthD domain-containing protein</fullName>
    </recommendedName>
</protein>
<dbReference type="Pfam" id="PF07110">
    <property type="entry name" value="EthD"/>
    <property type="match status" value="1"/>
</dbReference>
<comment type="caution">
    <text evidence="2">The sequence shown here is derived from an EMBL/GenBank/DDBJ whole genome shotgun (WGS) entry which is preliminary data.</text>
</comment>
<sequence>MIKLVFCLTRQPSLTRAEFARYWWETHAPLVRAHSEALRIRRYTQSHTVDDPRLRPALAVRSAEGADYDGVAELWWDSVEDIAAAQATKEGRAAGRTLLEDERRFIDLQRSPIFFTEDRGVIDPTTPR</sequence>
<dbReference type="EMBL" id="BAAAQK010000009">
    <property type="protein sequence ID" value="GAA1851056.1"/>
    <property type="molecule type" value="Genomic_DNA"/>
</dbReference>
<dbReference type="RefSeq" id="WP_344417648.1">
    <property type="nucleotide sequence ID" value="NZ_BAAAQK010000009.1"/>
</dbReference>
<dbReference type="Proteomes" id="UP001500449">
    <property type="component" value="Unassembled WGS sequence"/>
</dbReference>